<accession>A0A4Y9Y6W3</accession>
<dbReference type="AlphaFoldDB" id="A0A4Y9Y6W3"/>
<dbReference type="EMBL" id="SEKV01000422">
    <property type="protein sequence ID" value="TFY57513.1"/>
    <property type="molecule type" value="Genomic_DNA"/>
</dbReference>
<feature type="transmembrane region" description="Helical" evidence="2">
    <location>
        <begin position="247"/>
        <end position="268"/>
    </location>
</feature>
<sequence length="313" mass="31954">MVGKGKDTARDPPNPTPAFNVDMLQQMIAALQLVVDRDEDRRLWDAVGPPPPEPTIRITKIWGGADNQVQPGASMQQGTLPTSSQPACDPAAVAQSAPVLARSASPSPTPHAQRPHARGGPYVRPTSPVSAASYDRSGVNDHGHRYDDDMDDGHGECSGHYGRGGRGGCGSGGGPSGHGGHGHGGHDGHGHGGHGGHGGDSGPGGCGGQGGCGRCGGHGGHDGQGTRDPEGSGLGARYYAVTRGRAVGVFVGWCVGFPYSAVVVYSSVDRRHNVTPLVTRVPDSAQVRYPTFAAALAAFLDSAALGNVRIILP</sequence>
<evidence type="ECO:0000313" key="4">
    <source>
        <dbReference type="Proteomes" id="UP000298390"/>
    </source>
</evidence>
<evidence type="ECO:0000256" key="1">
    <source>
        <dbReference type="SAM" id="MobiDB-lite"/>
    </source>
</evidence>
<keyword evidence="2" id="KW-1133">Transmembrane helix</keyword>
<feature type="compositionally biased region" description="Gly residues" evidence="1">
    <location>
        <begin position="168"/>
        <end position="179"/>
    </location>
</feature>
<keyword evidence="2" id="KW-0812">Transmembrane</keyword>
<dbReference type="Proteomes" id="UP000298390">
    <property type="component" value="Unassembled WGS sequence"/>
</dbReference>
<evidence type="ECO:0000256" key="2">
    <source>
        <dbReference type="SAM" id="Phobius"/>
    </source>
</evidence>
<feature type="compositionally biased region" description="Gly residues" evidence="1">
    <location>
        <begin position="193"/>
        <end position="202"/>
    </location>
</feature>
<feature type="compositionally biased region" description="Polar residues" evidence="1">
    <location>
        <begin position="67"/>
        <end position="86"/>
    </location>
</feature>
<feature type="region of interest" description="Disordered" evidence="1">
    <location>
        <begin position="168"/>
        <end position="202"/>
    </location>
</feature>
<comment type="caution">
    <text evidence="3">The sequence shown here is derived from an EMBL/GenBank/DDBJ whole genome shotgun (WGS) entry which is preliminary data.</text>
</comment>
<evidence type="ECO:0000313" key="3">
    <source>
        <dbReference type="EMBL" id="TFY57513.1"/>
    </source>
</evidence>
<gene>
    <name evidence="3" type="ORF">EVJ58_g6970</name>
</gene>
<protein>
    <submittedName>
        <fullName evidence="3">Uncharacterized protein</fullName>
    </submittedName>
</protein>
<reference evidence="3 4" key="1">
    <citation type="submission" date="2019-01" db="EMBL/GenBank/DDBJ databases">
        <title>Genome sequencing of the rare red list fungi Fomitopsis rosea.</title>
        <authorList>
            <person name="Buettner E."/>
            <person name="Kellner H."/>
        </authorList>
    </citation>
    <scope>NUCLEOTIDE SEQUENCE [LARGE SCALE GENOMIC DNA]</scope>
    <source>
        <strain evidence="3 4">DSM 105464</strain>
    </source>
</reference>
<feature type="compositionally biased region" description="Basic and acidic residues" evidence="1">
    <location>
        <begin position="138"/>
        <end position="151"/>
    </location>
</feature>
<feature type="transmembrane region" description="Helical" evidence="2">
    <location>
        <begin position="288"/>
        <end position="312"/>
    </location>
</feature>
<name>A0A4Y9Y6W3_9APHY</name>
<feature type="region of interest" description="Disordered" evidence="1">
    <location>
        <begin position="67"/>
        <end position="151"/>
    </location>
</feature>
<proteinExistence type="predicted"/>
<keyword evidence="2" id="KW-0472">Membrane</keyword>
<organism evidence="3 4">
    <name type="scientific">Rhodofomes roseus</name>
    <dbReference type="NCBI Taxonomy" id="34475"/>
    <lineage>
        <taxon>Eukaryota</taxon>
        <taxon>Fungi</taxon>
        <taxon>Dikarya</taxon>
        <taxon>Basidiomycota</taxon>
        <taxon>Agaricomycotina</taxon>
        <taxon>Agaricomycetes</taxon>
        <taxon>Polyporales</taxon>
        <taxon>Rhodofomes</taxon>
    </lineage>
</organism>
<dbReference type="STRING" id="34475.A0A4Y9Y6W3"/>